<dbReference type="Proteomes" id="UP000037267">
    <property type="component" value="Unassembled WGS sequence"/>
</dbReference>
<gene>
    <name evidence="6" type="primary">bsdA</name>
    <name evidence="6" type="ORF">CLPU_14c00260</name>
</gene>
<dbReference type="Pfam" id="PF03466">
    <property type="entry name" value="LysR_substrate"/>
    <property type="match status" value="1"/>
</dbReference>
<dbReference type="InterPro" id="IPR036388">
    <property type="entry name" value="WH-like_DNA-bd_sf"/>
</dbReference>
<dbReference type="PANTHER" id="PTHR30419">
    <property type="entry name" value="HTH-TYPE TRANSCRIPTIONAL REGULATOR YBHD"/>
    <property type="match status" value="1"/>
</dbReference>
<evidence type="ECO:0000259" key="5">
    <source>
        <dbReference type="PROSITE" id="PS50931"/>
    </source>
</evidence>
<dbReference type="EMBL" id="LGSS01000014">
    <property type="protein sequence ID" value="KNF07608.1"/>
    <property type="molecule type" value="Genomic_DNA"/>
</dbReference>
<dbReference type="InterPro" id="IPR005119">
    <property type="entry name" value="LysR_subst-bd"/>
</dbReference>
<dbReference type="STRING" id="1503.CLPU_14c00260"/>
<dbReference type="Pfam" id="PF00126">
    <property type="entry name" value="HTH_1"/>
    <property type="match status" value="1"/>
</dbReference>
<evidence type="ECO:0000313" key="7">
    <source>
        <dbReference type="Proteomes" id="UP000037267"/>
    </source>
</evidence>
<dbReference type="RefSeq" id="WP_050356045.1">
    <property type="nucleotide sequence ID" value="NZ_LGSS01000014.1"/>
</dbReference>
<dbReference type="PROSITE" id="PS50931">
    <property type="entry name" value="HTH_LYSR"/>
    <property type="match status" value="1"/>
</dbReference>
<feature type="domain" description="HTH lysR-type" evidence="5">
    <location>
        <begin position="1"/>
        <end position="58"/>
    </location>
</feature>
<evidence type="ECO:0000256" key="1">
    <source>
        <dbReference type="ARBA" id="ARBA00009437"/>
    </source>
</evidence>
<accession>A0A0L0W7Q5</accession>
<dbReference type="PANTHER" id="PTHR30419:SF28">
    <property type="entry name" value="HTH-TYPE TRANSCRIPTIONAL REGULATOR BSDA"/>
    <property type="match status" value="1"/>
</dbReference>
<name>A0A0L0W7Q5_GOTPU</name>
<dbReference type="PRINTS" id="PR00039">
    <property type="entry name" value="HTHLYSR"/>
</dbReference>
<keyword evidence="2" id="KW-0805">Transcription regulation</keyword>
<protein>
    <submittedName>
        <fullName evidence="6">HTH-type transcriptional regulator BsdA</fullName>
    </submittedName>
</protein>
<dbReference type="OrthoDB" id="119203at2"/>
<dbReference type="Gene3D" id="3.40.190.290">
    <property type="match status" value="1"/>
</dbReference>
<dbReference type="InterPro" id="IPR036390">
    <property type="entry name" value="WH_DNA-bd_sf"/>
</dbReference>
<dbReference type="GO" id="GO:0005829">
    <property type="term" value="C:cytosol"/>
    <property type="evidence" value="ECO:0007669"/>
    <property type="project" value="TreeGrafter"/>
</dbReference>
<dbReference type="FunFam" id="1.10.10.10:FF:000001">
    <property type="entry name" value="LysR family transcriptional regulator"/>
    <property type="match status" value="1"/>
</dbReference>
<organism evidence="6 7">
    <name type="scientific">Gottschalkia purinilytica</name>
    <name type="common">Clostridium purinilyticum</name>
    <dbReference type="NCBI Taxonomy" id="1503"/>
    <lineage>
        <taxon>Bacteria</taxon>
        <taxon>Bacillati</taxon>
        <taxon>Bacillota</taxon>
        <taxon>Tissierellia</taxon>
        <taxon>Tissierellales</taxon>
        <taxon>Gottschalkiaceae</taxon>
        <taxon>Gottschalkia</taxon>
    </lineage>
</organism>
<evidence type="ECO:0000256" key="4">
    <source>
        <dbReference type="ARBA" id="ARBA00023163"/>
    </source>
</evidence>
<dbReference type="Gene3D" id="1.10.10.10">
    <property type="entry name" value="Winged helix-like DNA-binding domain superfamily/Winged helix DNA-binding domain"/>
    <property type="match status" value="1"/>
</dbReference>
<dbReference type="GO" id="GO:0003700">
    <property type="term" value="F:DNA-binding transcription factor activity"/>
    <property type="evidence" value="ECO:0007669"/>
    <property type="project" value="InterPro"/>
</dbReference>
<keyword evidence="7" id="KW-1185">Reference proteome</keyword>
<comment type="similarity">
    <text evidence="1">Belongs to the LysR transcriptional regulatory family.</text>
</comment>
<evidence type="ECO:0000256" key="3">
    <source>
        <dbReference type="ARBA" id="ARBA00023125"/>
    </source>
</evidence>
<dbReference type="SUPFAM" id="SSF53850">
    <property type="entry name" value="Periplasmic binding protein-like II"/>
    <property type="match status" value="1"/>
</dbReference>
<keyword evidence="3" id="KW-0238">DNA-binding</keyword>
<proteinExistence type="inferred from homology"/>
<comment type="caution">
    <text evidence="6">The sequence shown here is derived from an EMBL/GenBank/DDBJ whole genome shotgun (WGS) entry which is preliminary data.</text>
</comment>
<evidence type="ECO:0000256" key="2">
    <source>
        <dbReference type="ARBA" id="ARBA00023015"/>
    </source>
</evidence>
<dbReference type="InterPro" id="IPR000847">
    <property type="entry name" value="LysR_HTH_N"/>
</dbReference>
<dbReference type="SUPFAM" id="SSF46785">
    <property type="entry name" value="Winged helix' DNA-binding domain"/>
    <property type="match status" value="1"/>
</dbReference>
<dbReference type="PATRIC" id="fig|1503.3.peg.489"/>
<sequence>MDIKQLRYFIAIAEEKQITAAARKLHMTQPPLSQQLSAMEQELGVKLVSKNGKFLELTDAGRALYKNALNIVNLMEESNIEIKEIGSGIRGKLLIGVNTLSYDKLPNLLKSFQERYPYTYYKIQQNESGQLCKLVEERSIELAIVRLPPKLKDFSVLNFRSEPFYFVTSNKLILPSQKVSYDQIQHYPLILPSTEGLSLYNMILEQFSYRQLNVNVICECSDILVLLKLVSSGFGATIIPRSVLKMHKIHNLNAYEIDDDKFRASSGLIWRKDHYLSKAAQNFIELLKEMYPDGLDF</sequence>
<dbReference type="CDD" id="cd05466">
    <property type="entry name" value="PBP2_LTTR_substrate"/>
    <property type="match status" value="1"/>
</dbReference>
<evidence type="ECO:0000313" key="6">
    <source>
        <dbReference type="EMBL" id="KNF07608.1"/>
    </source>
</evidence>
<dbReference type="InterPro" id="IPR050950">
    <property type="entry name" value="HTH-type_LysR_regulators"/>
</dbReference>
<reference evidence="7" key="1">
    <citation type="submission" date="2015-07" db="EMBL/GenBank/DDBJ databases">
        <title>Draft genome sequence of the purine-degrading Gottschalkia purinilyticum DSM 1384 (formerly Clostridium purinilyticum).</title>
        <authorList>
            <person name="Poehlein A."/>
            <person name="Schiel-Bengelsdorf B."/>
            <person name="Bengelsdorf F.R."/>
            <person name="Daniel R."/>
            <person name="Duerre P."/>
        </authorList>
    </citation>
    <scope>NUCLEOTIDE SEQUENCE [LARGE SCALE GENOMIC DNA]</scope>
    <source>
        <strain evidence="7">DSM 1384</strain>
    </source>
</reference>
<dbReference type="AlphaFoldDB" id="A0A0L0W7Q5"/>
<keyword evidence="4" id="KW-0804">Transcription</keyword>
<dbReference type="GO" id="GO:0003677">
    <property type="term" value="F:DNA binding"/>
    <property type="evidence" value="ECO:0007669"/>
    <property type="project" value="UniProtKB-KW"/>
</dbReference>